<proteinExistence type="inferred from homology"/>
<dbReference type="InterPro" id="IPR045079">
    <property type="entry name" value="Oxoprolinase-like"/>
</dbReference>
<dbReference type="Pfam" id="PF05378">
    <property type="entry name" value="Hydant_A_N"/>
    <property type="match status" value="1"/>
</dbReference>
<dbReference type="Pfam" id="PF19278">
    <property type="entry name" value="Hydant_A_C"/>
    <property type="match status" value="1"/>
</dbReference>
<dbReference type="STRING" id="1754191.A0A1Y1VK14"/>
<dbReference type="GO" id="GO:0006749">
    <property type="term" value="P:glutathione metabolic process"/>
    <property type="evidence" value="ECO:0007669"/>
    <property type="project" value="TreeGrafter"/>
</dbReference>
<dbReference type="Pfam" id="PF02538">
    <property type="entry name" value="Hydantoinase_B"/>
    <property type="match status" value="1"/>
</dbReference>
<evidence type="ECO:0000256" key="1">
    <source>
        <dbReference type="ARBA" id="ARBA00010403"/>
    </source>
</evidence>
<comment type="caution">
    <text evidence="6">The sequence shown here is derived from an EMBL/GenBank/DDBJ whole genome shotgun (WGS) entry which is preliminary data.</text>
</comment>
<protein>
    <submittedName>
        <fullName evidence="6">Hydantoinase B/oxoprolinase</fullName>
    </submittedName>
</protein>
<comment type="similarity">
    <text evidence="1">Belongs to the oxoprolinase family.</text>
</comment>
<keyword evidence="7" id="KW-1185">Reference proteome</keyword>
<dbReference type="OrthoDB" id="3643at2759"/>
<name>A0A1Y1VK14_9FUNG</name>
<evidence type="ECO:0000259" key="2">
    <source>
        <dbReference type="Pfam" id="PF01968"/>
    </source>
</evidence>
<dbReference type="Pfam" id="PF01968">
    <property type="entry name" value="Hydantoinase_A"/>
    <property type="match status" value="1"/>
</dbReference>
<evidence type="ECO:0000259" key="3">
    <source>
        <dbReference type="Pfam" id="PF02538"/>
    </source>
</evidence>
<evidence type="ECO:0000313" key="6">
    <source>
        <dbReference type="EMBL" id="ORX57697.1"/>
    </source>
</evidence>
<dbReference type="EMBL" id="MCFH01000005">
    <property type="protein sequence ID" value="ORX57697.1"/>
    <property type="molecule type" value="Genomic_DNA"/>
</dbReference>
<dbReference type="Proteomes" id="UP000193719">
    <property type="component" value="Unassembled WGS sequence"/>
</dbReference>
<dbReference type="InterPro" id="IPR049517">
    <property type="entry name" value="ACX-like_C"/>
</dbReference>
<dbReference type="InterPro" id="IPR003692">
    <property type="entry name" value="Hydantoinase_B"/>
</dbReference>
<gene>
    <name evidence="6" type="ORF">BCR36DRAFT_344207</name>
</gene>
<feature type="domain" description="Acetophenone carboxylase-like C-terminal" evidence="5">
    <location>
        <begin position="660"/>
        <end position="717"/>
    </location>
</feature>
<dbReference type="PANTHER" id="PTHR11365:SF2">
    <property type="entry name" value="5-OXOPROLINASE"/>
    <property type="match status" value="1"/>
</dbReference>
<dbReference type="PANTHER" id="PTHR11365">
    <property type="entry name" value="5-OXOPROLINASE RELATED"/>
    <property type="match status" value="1"/>
</dbReference>
<organism evidence="6 7">
    <name type="scientific">Piromyces finnis</name>
    <dbReference type="NCBI Taxonomy" id="1754191"/>
    <lineage>
        <taxon>Eukaryota</taxon>
        <taxon>Fungi</taxon>
        <taxon>Fungi incertae sedis</taxon>
        <taxon>Chytridiomycota</taxon>
        <taxon>Chytridiomycota incertae sedis</taxon>
        <taxon>Neocallimastigomycetes</taxon>
        <taxon>Neocallimastigales</taxon>
        <taxon>Neocallimastigaceae</taxon>
        <taxon>Piromyces</taxon>
    </lineage>
</organism>
<evidence type="ECO:0000259" key="4">
    <source>
        <dbReference type="Pfam" id="PF05378"/>
    </source>
</evidence>
<feature type="domain" description="Hydantoinase/oxoprolinase N-terminal" evidence="4">
    <location>
        <begin position="4"/>
        <end position="223"/>
    </location>
</feature>
<sequence length="1270" mass="140411">MKIRFCIDRGGTFTDCLAFVTRDNNPNEEVIVTKLLSVDPNNYKDAPTEAIRRVLENVTGVSIDRNEKIPVEHISQIRMGTTVATNALLERKGEPCALLITKGLKDLLFIGNQARDDIFDLNIKCADILYTKALEVDERIELVGYTCCKSGMNVAIPDGDENYIKGVTGEYIKISKKPDEAKIKKDLMEIYESGIRSVAICFLHSYIYPEHEEIVGRIAKEIGFTNVTLSSKIMPMIKIVPRGNSVCADAYLTPCIQEYINGFIEGFDPKIKSDVIVEFMQSDGGLVNMNQFSGFKAILSGPAAGVIGYAKNLYDDNHKMIIGFDMGGTSTDVSRYAGELEHVYETKTAGITIQAPQLDINTVAAGGGSKLFFRNGMFIVGPESGGADPGPACYRKGGSLTITDCNLILGRLMINYFPKIFGKTEDQPLDIDATTQLFDELTKEVNDFIEQNTPSIPPKTVDEVAYGFLTVANEAMCRPIREMAQSKGYNTSQHVLACFGGAGSQHACAIAKNLGIKKVWIHKYASVLSAYGLSTADVVYELQEPCADVYSDESMSNIKERIENLIEESCKRLKYQGFKEDEIRYDIYLNLRYDRTNCALMILKEGASWDFETPFVRKYRQEFGFDIKDRDIIIDDIRVRGIGNKRGNIIKPDYSYLEFQETNSSIETTSVFFENGRINTEVYLLSNLKSGNIVKGPALIINDTTTIVVEPQCEAYIYPDYIEIEINNKFNNKTGLVDEVNCDPIQLSIFSHRFMSIAEQMGRTLQQTSISTNIKERLDFSCAIFGPDGGLISNAPHIPVHLGSMQEAVKCQIEILKDDIQDGDVLVSNHPEAGGSHLPDITVITPVFQDNEIVFFVASRGHHADIGGLQPGSMPPSSKRLYEEGAAIRSFKLVHNGVFDEEGITKILVENPKQYDDCSGTRCLNDNISDLKAQVAANQRGILLVKSLIVEYGLKVVQAYMKFIRENAELAVRNLLKSVYKKYEGKELIAEDFMDDGTKIKLKVTINPEDGSSVFDFTGTGYQVYGNWNAPRAITYSAIIYCLRAMVGTDIPLNQGCLAPVKIIIPEGSILSPKGGVAVVGGNVLTSQRICDVILKAFNATAASQGCMNNITFGKEGDDGWGYYEIQAGGSGAGPTWHGRSGIHTHMTNTRITDPEILEKRYPVILKRFEIRENSGGRGEFNGGDGVIRELEFLEPLQLSVLTERRVFAPYGLEGGENGMKGENIWIHNIENSDKTEILNIGGKNTITLGINDRIIIKTPGGGGWGKPKN</sequence>
<reference evidence="6 7" key="2">
    <citation type="submission" date="2016-08" db="EMBL/GenBank/DDBJ databases">
        <title>Pervasive Adenine N6-methylation of Active Genes in Fungi.</title>
        <authorList>
            <consortium name="DOE Joint Genome Institute"/>
            <person name="Mondo S.J."/>
            <person name="Dannebaum R.O."/>
            <person name="Kuo R.C."/>
            <person name="Labutti K."/>
            <person name="Haridas S."/>
            <person name="Kuo A."/>
            <person name="Salamov A."/>
            <person name="Ahrendt S.R."/>
            <person name="Lipzen A."/>
            <person name="Sullivan W."/>
            <person name="Andreopoulos W.B."/>
            <person name="Clum A."/>
            <person name="Lindquist E."/>
            <person name="Daum C."/>
            <person name="Ramamoorthy G.K."/>
            <person name="Gryganskyi A."/>
            <person name="Culley D."/>
            <person name="Magnuson J.K."/>
            <person name="James T.Y."/>
            <person name="O'Malley M.A."/>
            <person name="Stajich J.E."/>
            <person name="Spatafora J.W."/>
            <person name="Visel A."/>
            <person name="Grigoriev I.V."/>
        </authorList>
    </citation>
    <scope>NUCLEOTIDE SEQUENCE [LARGE SCALE GENOMIC DNA]</scope>
    <source>
        <strain evidence="7">finn</strain>
    </source>
</reference>
<feature type="domain" description="Hydantoinase B/oxoprolinase" evidence="3">
    <location>
        <begin position="743"/>
        <end position="1268"/>
    </location>
</feature>
<dbReference type="GO" id="GO:0017168">
    <property type="term" value="F:5-oxoprolinase (ATP-hydrolyzing) activity"/>
    <property type="evidence" value="ECO:0007669"/>
    <property type="project" value="TreeGrafter"/>
</dbReference>
<evidence type="ECO:0000313" key="7">
    <source>
        <dbReference type="Proteomes" id="UP000193719"/>
    </source>
</evidence>
<dbReference type="InterPro" id="IPR008040">
    <property type="entry name" value="Hydant_A_N"/>
</dbReference>
<feature type="domain" description="Hydantoinase A/oxoprolinase" evidence="2">
    <location>
        <begin position="242"/>
        <end position="541"/>
    </location>
</feature>
<dbReference type="AlphaFoldDB" id="A0A1Y1VK14"/>
<reference evidence="6 7" key="1">
    <citation type="submission" date="2016-08" db="EMBL/GenBank/DDBJ databases">
        <title>Genomes of anaerobic fungi encode conserved fungal cellulosomes for biomass hydrolysis.</title>
        <authorList>
            <consortium name="DOE Joint Genome Institute"/>
            <person name="Haitjema C.H."/>
            <person name="Gilmore S.P."/>
            <person name="Henske J.K."/>
            <person name="Solomon K.V."/>
            <person name="De Groot R."/>
            <person name="Kuo A."/>
            <person name="Mondo S.J."/>
            <person name="Salamov A.A."/>
            <person name="Labutti K."/>
            <person name="Zhao Z."/>
            <person name="Chiniquy J."/>
            <person name="Barry K."/>
            <person name="Brewer H.M."/>
            <person name="Purvine S.O."/>
            <person name="Wright A.T."/>
            <person name="Boxma B."/>
            <person name="Van Alen T."/>
            <person name="Hackstein J.H."/>
            <person name="Baker S.E."/>
            <person name="Grigoriev I.V."/>
            <person name="O'Malley M.A."/>
        </authorList>
    </citation>
    <scope>NUCLEOTIDE SEQUENCE [LARGE SCALE GENOMIC DNA]</scope>
    <source>
        <strain evidence="7">finn</strain>
    </source>
</reference>
<accession>A0A1Y1VK14</accession>
<dbReference type="GO" id="GO:0005829">
    <property type="term" value="C:cytosol"/>
    <property type="evidence" value="ECO:0007669"/>
    <property type="project" value="TreeGrafter"/>
</dbReference>
<dbReference type="InterPro" id="IPR002821">
    <property type="entry name" value="Hydantoinase_A"/>
</dbReference>
<evidence type="ECO:0000259" key="5">
    <source>
        <dbReference type="Pfam" id="PF19278"/>
    </source>
</evidence>